<evidence type="ECO:0000313" key="3">
    <source>
        <dbReference type="Proteomes" id="UP000706525"/>
    </source>
</evidence>
<dbReference type="SUPFAM" id="SSF53850">
    <property type="entry name" value="Periplasmic binding protein-like II"/>
    <property type="match status" value="1"/>
</dbReference>
<dbReference type="InterPro" id="IPR024370">
    <property type="entry name" value="PBP_domain"/>
</dbReference>
<name>A0ABM8X2A9_9BURK</name>
<dbReference type="SUPFAM" id="SSF46785">
    <property type="entry name" value="Winged helix' DNA-binding domain"/>
    <property type="match status" value="1"/>
</dbReference>
<dbReference type="InterPro" id="IPR036390">
    <property type="entry name" value="WH_DNA-bd_sf"/>
</dbReference>
<dbReference type="RefSeq" id="WP_223989523.1">
    <property type="nucleotide sequence ID" value="NZ_CAJZAG010000005.1"/>
</dbReference>
<keyword evidence="3" id="KW-1185">Reference proteome</keyword>
<sequence length="375" mass="41118">MKFRFELTPFLDHIDHIDHIDHSGDTGGSDASSAGPQPAGPLLALLGAIRATGSLQRAALSVGLSYRHAWGTIRQWETLLDRSVVSMQRGKGAELTRFGEDLLAAEARIRETVEPVIETAATDFHQYLGNAMGSRAQVRFSGRPDATIDVMRQSLTHAETTVSLDTVFCGAVDGLICLHERQAELAGFHVSPIHQPGTRLHTAFRPWLKPSDVRLIRLAWRDQGLMVAPAMTTAVRSVKDLVSRRVRFINRERSSSTRALFDQVVASEGAYPEQISGYENYAMSNRQVGEAIQQGHADAGFGLRSTADALGLGFVPLTREAYYLALRNSDRDAAWVADLLDLLASDRVAGRIGAIPGYQPESSLRLMPLHEALPW</sequence>
<evidence type="ECO:0000313" key="2">
    <source>
        <dbReference type="EMBL" id="CAG9174013.1"/>
    </source>
</evidence>
<accession>A0ABM8X2A9</accession>
<dbReference type="EMBL" id="CAJZAG010000005">
    <property type="protein sequence ID" value="CAG9174013.1"/>
    <property type="molecule type" value="Genomic_DNA"/>
</dbReference>
<reference evidence="2 3" key="1">
    <citation type="submission" date="2021-08" db="EMBL/GenBank/DDBJ databases">
        <authorList>
            <person name="Peeters C."/>
        </authorList>
    </citation>
    <scope>NUCLEOTIDE SEQUENCE [LARGE SCALE GENOMIC DNA]</scope>
    <source>
        <strain evidence="2 3">LMG 32289</strain>
    </source>
</reference>
<evidence type="ECO:0000259" key="1">
    <source>
        <dbReference type="Pfam" id="PF12727"/>
    </source>
</evidence>
<dbReference type="InterPro" id="IPR036388">
    <property type="entry name" value="WH-like_DNA-bd_sf"/>
</dbReference>
<dbReference type="Proteomes" id="UP000706525">
    <property type="component" value="Unassembled WGS sequence"/>
</dbReference>
<protein>
    <recommendedName>
        <fullName evidence="1">PBP domain-containing protein</fullName>
    </recommendedName>
</protein>
<dbReference type="PANTHER" id="PTHR38431:SF1">
    <property type="entry name" value="BLL2305 PROTEIN"/>
    <property type="match status" value="1"/>
</dbReference>
<organism evidence="2 3">
    <name type="scientific">Cupriavidus pampae</name>
    <dbReference type="NCBI Taxonomy" id="659251"/>
    <lineage>
        <taxon>Bacteria</taxon>
        <taxon>Pseudomonadati</taxon>
        <taxon>Pseudomonadota</taxon>
        <taxon>Betaproteobacteria</taxon>
        <taxon>Burkholderiales</taxon>
        <taxon>Burkholderiaceae</taxon>
        <taxon>Cupriavidus</taxon>
    </lineage>
</organism>
<comment type="caution">
    <text evidence="2">The sequence shown here is derived from an EMBL/GenBank/DDBJ whole genome shotgun (WGS) entry which is preliminary data.</text>
</comment>
<dbReference type="PANTHER" id="PTHR38431">
    <property type="entry name" value="BLL2305 PROTEIN"/>
    <property type="match status" value="1"/>
</dbReference>
<gene>
    <name evidence="2" type="ORF">LMG32289_03020</name>
</gene>
<proteinExistence type="predicted"/>
<dbReference type="Gene3D" id="1.10.10.10">
    <property type="entry name" value="Winged helix-like DNA-binding domain superfamily/Winged helix DNA-binding domain"/>
    <property type="match status" value="1"/>
</dbReference>
<feature type="domain" description="PBP" evidence="1">
    <location>
        <begin position="155"/>
        <end position="343"/>
    </location>
</feature>
<dbReference type="Pfam" id="PF12727">
    <property type="entry name" value="PBP_like"/>
    <property type="match status" value="1"/>
</dbReference>